<gene>
    <name evidence="1" type="ORF">IAC76_06830</name>
</gene>
<evidence type="ECO:0000313" key="2">
    <source>
        <dbReference type="Proteomes" id="UP000823632"/>
    </source>
</evidence>
<organism evidence="1 2">
    <name type="scientific">Candidatus Scatousia excrementipullorum</name>
    <dbReference type="NCBI Taxonomy" id="2840936"/>
    <lineage>
        <taxon>Bacteria</taxon>
        <taxon>Candidatus Scatousia</taxon>
    </lineage>
</organism>
<reference evidence="1" key="2">
    <citation type="journal article" date="2021" name="PeerJ">
        <title>Extensive microbial diversity within the chicken gut microbiome revealed by metagenomics and culture.</title>
        <authorList>
            <person name="Gilroy R."/>
            <person name="Ravi A."/>
            <person name="Getino M."/>
            <person name="Pursley I."/>
            <person name="Horton D.L."/>
            <person name="Alikhan N.F."/>
            <person name="Baker D."/>
            <person name="Gharbi K."/>
            <person name="Hall N."/>
            <person name="Watson M."/>
            <person name="Adriaenssens E.M."/>
            <person name="Foster-Nyarko E."/>
            <person name="Jarju S."/>
            <person name="Secka A."/>
            <person name="Antonio M."/>
            <person name="Oren A."/>
            <person name="Chaudhuri R.R."/>
            <person name="La Ragione R."/>
            <person name="Hildebrand F."/>
            <person name="Pallen M.J."/>
        </authorList>
    </citation>
    <scope>NUCLEOTIDE SEQUENCE</scope>
    <source>
        <strain evidence="1">10192</strain>
    </source>
</reference>
<dbReference type="AlphaFoldDB" id="A0A9D9DNE9"/>
<evidence type="ECO:0000313" key="1">
    <source>
        <dbReference type="EMBL" id="MBO8431087.1"/>
    </source>
</evidence>
<comment type="caution">
    <text evidence="1">The sequence shown here is derived from an EMBL/GenBank/DDBJ whole genome shotgun (WGS) entry which is preliminary data.</text>
</comment>
<reference evidence="1" key="1">
    <citation type="submission" date="2020-10" db="EMBL/GenBank/DDBJ databases">
        <authorList>
            <person name="Gilroy R."/>
        </authorList>
    </citation>
    <scope>NUCLEOTIDE SEQUENCE</scope>
    <source>
        <strain evidence="1">10192</strain>
    </source>
</reference>
<proteinExistence type="predicted"/>
<name>A0A9D9DNE9_9BACT</name>
<protein>
    <submittedName>
        <fullName evidence="1">Uncharacterized protein</fullName>
    </submittedName>
</protein>
<dbReference type="Proteomes" id="UP000823632">
    <property type="component" value="Unassembled WGS sequence"/>
</dbReference>
<dbReference type="EMBL" id="JADIND010000148">
    <property type="protein sequence ID" value="MBO8431087.1"/>
    <property type="molecule type" value="Genomic_DNA"/>
</dbReference>
<accession>A0A9D9DNE9</accession>
<sequence length="262" mass="31068">MYYEVTKTVKLPLNVVKGSVKQRAAKAENMFFDFCKNISLNISNNDRLSIAVIKDCFQRTLPSKVYIQFSDIGKKFYDGDCRYDGFTGYMVRGKNRKVVGYNIFLPLDESKKNLELKHLDILFHELQHVYDYITNPKTFSRGFYVPKRLQNFYNEKIYPKDAVKLDKLETRIQNQIKRIPYYKRIDFLQEVRNALQSEINAYKAEEIYSVFSLMHPQHMPEKNVFGAVEYFKFQEKLAICQKVLKRELRALREENKQLFGGK</sequence>